<dbReference type="AlphaFoldDB" id="A0A382B4T9"/>
<feature type="non-terminal residue" evidence="7">
    <location>
        <position position="182"/>
    </location>
</feature>
<comment type="similarity">
    <text evidence="2">Belongs to the glycosyl hydrolase 3 family.</text>
</comment>
<evidence type="ECO:0000256" key="4">
    <source>
        <dbReference type="ARBA" id="ARBA00022801"/>
    </source>
</evidence>
<dbReference type="EMBL" id="UINC01028205">
    <property type="protein sequence ID" value="SVB08775.1"/>
    <property type="molecule type" value="Genomic_DNA"/>
</dbReference>
<dbReference type="PANTHER" id="PTHR30480:SF13">
    <property type="entry name" value="BETA-HEXOSAMINIDASE"/>
    <property type="match status" value="1"/>
</dbReference>
<evidence type="ECO:0000256" key="1">
    <source>
        <dbReference type="ARBA" id="ARBA00001231"/>
    </source>
</evidence>
<protein>
    <recommendedName>
        <fullName evidence="3">beta-N-acetylhexosaminidase</fullName>
        <ecNumber evidence="3">3.2.1.52</ecNumber>
    </recommendedName>
</protein>
<evidence type="ECO:0000256" key="5">
    <source>
        <dbReference type="ARBA" id="ARBA00023295"/>
    </source>
</evidence>
<gene>
    <name evidence="7" type="ORF">METZ01_LOCUS161629</name>
</gene>
<name>A0A382B4T9_9ZZZZ</name>
<evidence type="ECO:0000256" key="3">
    <source>
        <dbReference type="ARBA" id="ARBA00012663"/>
    </source>
</evidence>
<dbReference type="InterPro" id="IPR036962">
    <property type="entry name" value="Glyco_hydro_3_N_sf"/>
</dbReference>
<dbReference type="Gene3D" id="3.20.20.300">
    <property type="entry name" value="Glycoside hydrolase, family 3, N-terminal domain"/>
    <property type="match status" value="1"/>
</dbReference>
<dbReference type="InterPro" id="IPR017853">
    <property type="entry name" value="GH"/>
</dbReference>
<dbReference type="InterPro" id="IPR001764">
    <property type="entry name" value="Glyco_hydro_3_N"/>
</dbReference>
<proteinExistence type="inferred from homology"/>
<dbReference type="GO" id="GO:0009254">
    <property type="term" value="P:peptidoglycan turnover"/>
    <property type="evidence" value="ECO:0007669"/>
    <property type="project" value="TreeGrafter"/>
</dbReference>
<keyword evidence="4" id="KW-0378">Hydrolase</keyword>
<evidence type="ECO:0000259" key="6">
    <source>
        <dbReference type="Pfam" id="PF00933"/>
    </source>
</evidence>
<dbReference type="EC" id="3.2.1.52" evidence="3"/>
<reference evidence="7" key="1">
    <citation type="submission" date="2018-05" db="EMBL/GenBank/DDBJ databases">
        <authorList>
            <person name="Lanie J.A."/>
            <person name="Ng W.-L."/>
            <person name="Kazmierczak K.M."/>
            <person name="Andrzejewski T.M."/>
            <person name="Davidsen T.M."/>
            <person name="Wayne K.J."/>
            <person name="Tettelin H."/>
            <person name="Glass J.I."/>
            <person name="Rusch D."/>
            <person name="Podicherti R."/>
            <person name="Tsui H.-C.T."/>
            <person name="Winkler M.E."/>
        </authorList>
    </citation>
    <scope>NUCLEOTIDE SEQUENCE</scope>
</reference>
<dbReference type="InterPro" id="IPR050226">
    <property type="entry name" value="NagZ_Beta-hexosaminidase"/>
</dbReference>
<comment type="catalytic activity">
    <reaction evidence="1">
        <text>Hydrolysis of terminal non-reducing N-acetyl-D-hexosamine residues in N-acetyl-beta-D-hexosaminides.</text>
        <dbReference type="EC" id="3.2.1.52"/>
    </reaction>
</comment>
<accession>A0A382B4T9</accession>
<dbReference type="GO" id="GO:0005975">
    <property type="term" value="P:carbohydrate metabolic process"/>
    <property type="evidence" value="ECO:0007669"/>
    <property type="project" value="InterPro"/>
</dbReference>
<evidence type="ECO:0000256" key="2">
    <source>
        <dbReference type="ARBA" id="ARBA00005336"/>
    </source>
</evidence>
<evidence type="ECO:0000313" key="7">
    <source>
        <dbReference type="EMBL" id="SVB08775.1"/>
    </source>
</evidence>
<feature type="domain" description="Glycoside hydrolase family 3 N-terminal" evidence="6">
    <location>
        <begin position="4"/>
        <end position="181"/>
    </location>
</feature>
<dbReference type="GO" id="GO:0004563">
    <property type="term" value="F:beta-N-acetylhexosaminidase activity"/>
    <property type="evidence" value="ECO:0007669"/>
    <property type="project" value="UniProtKB-EC"/>
</dbReference>
<dbReference type="SUPFAM" id="SSF51445">
    <property type="entry name" value="(Trans)glycosidases"/>
    <property type="match status" value="1"/>
</dbReference>
<sequence length="182" mass="20934">MSSEEIYLLKKEKPWGVILFSRNIKNLIQLKKLIIDIKNCIKDKNYPILIDQEGGRVSRLNKIIDLSIFSQGFFGNFYKNDRKTFYDYYKIYIDTVCEIIKKVGININTVPVLDVRRKNSHSIIGNRSFSSDASIVSKMGNLCINLYSKNKIATVIKHIPGHGLSKCDSHHKLPVINTKKNE</sequence>
<keyword evidence="5" id="KW-0326">Glycosidase</keyword>
<dbReference type="PANTHER" id="PTHR30480">
    <property type="entry name" value="BETA-HEXOSAMINIDASE-RELATED"/>
    <property type="match status" value="1"/>
</dbReference>
<organism evidence="7">
    <name type="scientific">marine metagenome</name>
    <dbReference type="NCBI Taxonomy" id="408172"/>
    <lineage>
        <taxon>unclassified sequences</taxon>
        <taxon>metagenomes</taxon>
        <taxon>ecological metagenomes</taxon>
    </lineage>
</organism>
<dbReference type="Pfam" id="PF00933">
    <property type="entry name" value="Glyco_hydro_3"/>
    <property type="match status" value="1"/>
</dbReference>